<dbReference type="EMBL" id="BAABLO010000013">
    <property type="protein sequence ID" value="GAA4733052.1"/>
    <property type="molecule type" value="Genomic_DNA"/>
</dbReference>
<name>A0ABP8YN16_9MICO</name>
<comment type="caution">
    <text evidence="2">The sequence shown here is derived from an EMBL/GenBank/DDBJ whole genome shotgun (WGS) entry which is preliminary data.</text>
</comment>
<sequence length="67" mass="7392">MTTRALTAAANVALLTCLVVLAAVASRRPDLVPRVSDVVRRAARTRAGQLLLLLVWWWLGWHFLLAA</sequence>
<proteinExistence type="predicted"/>
<dbReference type="Proteomes" id="UP001500556">
    <property type="component" value="Unassembled WGS sequence"/>
</dbReference>
<keyword evidence="3" id="KW-1185">Reference proteome</keyword>
<protein>
    <submittedName>
        <fullName evidence="2">Uncharacterized protein</fullName>
    </submittedName>
</protein>
<dbReference type="InterPro" id="IPR046177">
    <property type="entry name" value="DUF6186"/>
</dbReference>
<keyword evidence="1" id="KW-1133">Transmembrane helix</keyword>
<dbReference type="Pfam" id="PF19684">
    <property type="entry name" value="DUF6186"/>
    <property type="match status" value="1"/>
</dbReference>
<reference evidence="3" key="1">
    <citation type="journal article" date="2019" name="Int. J. Syst. Evol. Microbiol.">
        <title>The Global Catalogue of Microorganisms (GCM) 10K type strain sequencing project: providing services to taxonomists for standard genome sequencing and annotation.</title>
        <authorList>
            <consortium name="The Broad Institute Genomics Platform"/>
            <consortium name="The Broad Institute Genome Sequencing Center for Infectious Disease"/>
            <person name="Wu L."/>
            <person name="Ma J."/>
        </authorList>
    </citation>
    <scope>NUCLEOTIDE SEQUENCE [LARGE SCALE GENOMIC DNA]</scope>
    <source>
        <strain evidence="3">JCM 18961</strain>
    </source>
</reference>
<feature type="transmembrane region" description="Helical" evidence="1">
    <location>
        <begin position="46"/>
        <end position="65"/>
    </location>
</feature>
<dbReference type="RefSeq" id="WP_345505201.1">
    <property type="nucleotide sequence ID" value="NZ_BAABLO010000013.1"/>
</dbReference>
<evidence type="ECO:0000313" key="2">
    <source>
        <dbReference type="EMBL" id="GAA4733052.1"/>
    </source>
</evidence>
<evidence type="ECO:0000256" key="1">
    <source>
        <dbReference type="SAM" id="Phobius"/>
    </source>
</evidence>
<evidence type="ECO:0000313" key="3">
    <source>
        <dbReference type="Proteomes" id="UP001500556"/>
    </source>
</evidence>
<keyword evidence="1" id="KW-0472">Membrane</keyword>
<gene>
    <name evidence="2" type="ORF">GCM10025782_35500</name>
</gene>
<keyword evidence="1" id="KW-0812">Transmembrane</keyword>
<organism evidence="2 3">
    <name type="scientific">Pedococcus ginsenosidimutans</name>
    <dbReference type="NCBI Taxonomy" id="490570"/>
    <lineage>
        <taxon>Bacteria</taxon>
        <taxon>Bacillati</taxon>
        <taxon>Actinomycetota</taxon>
        <taxon>Actinomycetes</taxon>
        <taxon>Micrococcales</taxon>
        <taxon>Intrasporangiaceae</taxon>
        <taxon>Pedococcus</taxon>
    </lineage>
</organism>
<accession>A0ABP8YN16</accession>